<dbReference type="InterPro" id="IPR044668">
    <property type="entry name" value="PuuD-like"/>
</dbReference>
<name>A0A939S8J3_9MICO</name>
<dbReference type="PANTHER" id="PTHR43235">
    <property type="entry name" value="GLUTAMINE AMIDOTRANSFERASE PB2B2.05-RELATED"/>
    <property type="match status" value="1"/>
</dbReference>
<sequence length="237" mass="25128">MAAPLIGVSIQRSVEPSAFGPRESALQVMDYAESIAAAGGRPVILPATERIPDHVLAGIDGLVLSGGGDLSPTMYGAEAGEETYGVSEIRDAFETALVEDAQARGVPVLAICRGLQLINVLRGGTLRLHIDGHWQAVPSEEPEHEVSVVAGSRLAELVGAEAIPVNSYHHQCIDRLGAGLTAVAHAGDVIEAVEDAQHAILAVQWHPEHMAKTSAQNLALFTDLVRRAAHRRERNQS</sequence>
<keyword evidence="2" id="KW-1185">Reference proteome</keyword>
<reference evidence="1" key="1">
    <citation type="submission" date="2021-03" db="EMBL/GenBank/DDBJ databases">
        <title>Leucobacter chromiisoli sp. nov., isolated from chromium-containing soil of chemical plant.</title>
        <authorList>
            <person name="Xu Z."/>
        </authorList>
    </citation>
    <scope>NUCLEOTIDE SEQUENCE</scope>
    <source>
        <strain evidence="1">S27</strain>
    </source>
</reference>
<dbReference type="AlphaFoldDB" id="A0A939S8J3"/>
<keyword evidence="1" id="KW-0378">Hydrolase</keyword>
<dbReference type="GO" id="GO:0033969">
    <property type="term" value="F:gamma-glutamyl-gamma-aminobutyrate hydrolase activity"/>
    <property type="evidence" value="ECO:0007669"/>
    <property type="project" value="TreeGrafter"/>
</dbReference>
<dbReference type="SUPFAM" id="SSF52317">
    <property type="entry name" value="Class I glutamine amidotransferase-like"/>
    <property type="match status" value="1"/>
</dbReference>
<protein>
    <submittedName>
        <fullName evidence="1">Gamma-glutamyl-gamma-aminobutyrate hydrolase family protein</fullName>
    </submittedName>
</protein>
<dbReference type="RefSeq" id="WP_208097916.1">
    <property type="nucleotide sequence ID" value="NZ_JAGDYM010000010.1"/>
</dbReference>
<gene>
    <name evidence="1" type="ORF">J4H92_09380</name>
</gene>
<comment type="caution">
    <text evidence="1">The sequence shown here is derived from an EMBL/GenBank/DDBJ whole genome shotgun (WGS) entry which is preliminary data.</text>
</comment>
<evidence type="ECO:0000313" key="1">
    <source>
        <dbReference type="EMBL" id="MBO1902156.1"/>
    </source>
</evidence>
<proteinExistence type="predicted"/>
<dbReference type="PROSITE" id="PS51273">
    <property type="entry name" value="GATASE_TYPE_1"/>
    <property type="match status" value="1"/>
</dbReference>
<dbReference type="InterPro" id="IPR029062">
    <property type="entry name" value="Class_I_gatase-like"/>
</dbReference>
<dbReference type="PANTHER" id="PTHR43235:SF1">
    <property type="entry name" value="GLUTAMINE AMIDOTRANSFERASE PB2B2.05-RELATED"/>
    <property type="match status" value="1"/>
</dbReference>
<accession>A0A939S8J3</accession>
<dbReference type="Gene3D" id="3.40.50.880">
    <property type="match status" value="1"/>
</dbReference>
<dbReference type="Pfam" id="PF07722">
    <property type="entry name" value="Peptidase_C26"/>
    <property type="match status" value="1"/>
</dbReference>
<dbReference type="InterPro" id="IPR011697">
    <property type="entry name" value="Peptidase_C26"/>
</dbReference>
<dbReference type="GO" id="GO:0006598">
    <property type="term" value="P:polyamine catabolic process"/>
    <property type="evidence" value="ECO:0007669"/>
    <property type="project" value="TreeGrafter"/>
</dbReference>
<dbReference type="GO" id="GO:0005829">
    <property type="term" value="C:cytosol"/>
    <property type="evidence" value="ECO:0007669"/>
    <property type="project" value="TreeGrafter"/>
</dbReference>
<dbReference type="EMBL" id="JAGDYM010000010">
    <property type="protein sequence ID" value="MBO1902156.1"/>
    <property type="molecule type" value="Genomic_DNA"/>
</dbReference>
<dbReference type="Proteomes" id="UP000664382">
    <property type="component" value="Unassembled WGS sequence"/>
</dbReference>
<dbReference type="CDD" id="cd01745">
    <property type="entry name" value="GATase1_2"/>
    <property type="match status" value="1"/>
</dbReference>
<organism evidence="1 2">
    <name type="scientific">Leucobacter weissii</name>
    <dbReference type="NCBI Taxonomy" id="1983706"/>
    <lineage>
        <taxon>Bacteria</taxon>
        <taxon>Bacillati</taxon>
        <taxon>Actinomycetota</taxon>
        <taxon>Actinomycetes</taxon>
        <taxon>Micrococcales</taxon>
        <taxon>Microbacteriaceae</taxon>
        <taxon>Leucobacter</taxon>
    </lineage>
</organism>
<evidence type="ECO:0000313" key="2">
    <source>
        <dbReference type="Proteomes" id="UP000664382"/>
    </source>
</evidence>